<dbReference type="AlphaFoldDB" id="A0AAV2GSX2"/>
<evidence type="ECO:0000313" key="2">
    <source>
        <dbReference type="Proteomes" id="UP001497516"/>
    </source>
</evidence>
<keyword evidence="2" id="KW-1185">Reference proteome</keyword>
<accession>A0AAV2GSX2</accession>
<gene>
    <name evidence="1" type="ORF">LTRI10_LOCUS53063</name>
</gene>
<dbReference type="Proteomes" id="UP001497516">
    <property type="component" value="Chromosome 9"/>
</dbReference>
<name>A0AAV2GSX2_9ROSI</name>
<protein>
    <submittedName>
        <fullName evidence="1">Uncharacterized protein</fullName>
    </submittedName>
</protein>
<proteinExistence type="predicted"/>
<organism evidence="1 2">
    <name type="scientific">Linum trigynum</name>
    <dbReference type="NCBI Taxonomy" id="586398"/>
    <lineage>
        <taxon>Eukaryota</taxon>
        <taxon>Viridiplantae</taxon>
        <taxon>Streptophyta</taxon>
        <taxon>Embryophyta</taxon>
        <taxon>Tracheophyta</taxon>
        <taxon>Spermatophyta</taxon>
        <taxon>Magnoliopsida</taxon>
        <taxon>eudicotyledons</taxon>
        <taxon>Gunneridae</taxon>
        <taxon>Pentapetalae</taxon>
        <taxon>rosids</taxon>
        <taxon>fabids</taxon>
        <taxon>Malpighiales</taxon>
        <taxon>Linaceae</taxon>
        <taxon>Linum</taxon>
    </lineage>
</organism>
<sequence>MTNQSGKAGQAYPNMKLICRGTKLARQLRYQAWQLGVPSRRKRFCRRSPKTGLVASGYQAGGATRYQLDEILKTKYGDQVDKVGLVVGADMTSLVARGIKP</sequence>
<dbReference type="EMBL" id="OZ034822">
    <property type="protein sequence ID" value="CAL1413865.1"/>
    <property type="molecule type" value="Genomic_DNA"/>
</dbReference>
<evidence type="ECO:0000313" key="1">
    <source>
        <dbReference type="EMBL" id="CAL1413865.1"/>
    </source>
</evidence>
<reference evidence="1 2" key="1">
    <citation type="submission" date="2024-04" db="EMBL/GenBank/DDBJ databases">
        <authorList>
            <person name="Fracassetti M."/>
        </authorList>
    </citation>
    <scope>NUCLEOTIDE SEQUENCE [LARGE SCALE GENOMIC DNA]</scope>
</reference>